<feature type="transmembrane region" description="Helical" evidence="6">
    <location>
        <begin position="20"/>
        <end position="37"/>
    </location>
</feature>
<feature type="transmembrane region" description="Helical" evidence="6">
    <location>
        <begin position="136"/>
        <end position="153"/>
    </location>
</feature>
<feature type="transmembrane region" description="Helical" evidence="6">
    <location>
        <begin position="165"/>
        <end position="184"/>
    </location>
</feature>
<evidence type="ECO:0000256" key="3">
    <source>
        <dbReference type="ARBA" id="ARBA00022692"/>
    </source>
</evidence>
<dbReference type="RefSeq" id="XP_013753751.1">
    <property type="nucleotide sequence ID" value="XM_013898297.1"/>
</dbReference>
<feature type="transmembrane region" description="Helical" evidence="6">
    <location>
        <begin position="111"/>
        <end position="130"/>
    </location>
</feature>
<dbReference type="GeneID" id="25568533"/>
<feature type="transmembrane region" description="Helical" evidence="6">
    <location>
        <begin position="219"/>
        <end position="239"/>
    </location>
</feature>
<dbReference type="GO" id="GO:0016020">
    <property type="term" value="C:membrane"/>
    <property type="evidence" value="ECO:0007669"/>
    <property type="project" value="UniProtKB-SubCell"/>
</dbReference>
<evidence type="ECO:0000313" key="7">
    <source>
        <dbReference type="EMBL" id="KNC54286.1"/>
    </source>
</evidence>
<evidence type="ECO:0000313" key="8">
    <source>
        <dbReference type="Proteomes" id="UP000054408"/>
    </source>
</evidence>
<evidence type="ECO:0000256" key="2">
    <source>
        <dbReference type="ARBA" id="ARBA00007375"/>
    </source>
</evidence>
<keyword evidence="4 6" id="KW-1133">Transmembrane helix</keyword>
<keyword evidence="5 6" id="KW-0472">Membrane</keyword>
<evidence type="ECO:0000256" key="4">
    <source>
        <dbReference type="ARBA" id="ARBA00022989"/>
    </source>
</evidence>
<dbReference type="Pfam" id="PF07947">
    <property type="entry name" value="YhhN"/>
    <property type="match status" value="1"/>
</dbReference>
<comment type="subcellular location">
    <subcellularLocation>
        <location evidence="1">Membrane</location>
        <topology evidence="1">Multi-pass membrane protein</topology>
    </subcellularLocation>
</comment>
<dbReference type="Proteomes" id="UP000054408">
    <property type="component" value="Unassembled WGS sequence"/>
</dbReference>
<feature type="transmembrane region" description="Helical" evidence="6">
    <location>
        <begin position="49"/>
        <end position="69"/>
    </location>
</feature>
<keyword evidence="8" id="KW-1185">Reference proteome</keyword>
<evidence type="ECO:0000256" key="6">
    <source>
        <dbReference type="SAM" id="Phobius"/>
    </source>
</evidence>
<proteinExistence type="inferred from homology"/>
<evidence type="ECO:0000256" key="5">
    <source>
        <dbReference type="ARBA" id="ARBA00023136"/>
    </source>
</evidence>
<dbReference type="OMA" id="NINCRNF"/>
<reference evidence="7 8" key="1">
    <citation type="submission" date="2010-05" db="EMBL/GenBank/DDBJ databases">
        <title>The Genome Sequence of Thecamonas trahens ATCC 50062.</title>
        <authorList>
            <consortium name="The Broad Institute Genome Sequencing Platform"/>
            <person name="Russ C."/>
            <person name="Cuomo C."/>
            <person name="Shea T."/>
            <person name="Young S.K."/>
            <person name="Zeng Q."/>
            <person name="Koehrsen M."/>
            <person name="Haas B."/>
            <person name="Borodovsky M."/>
            <person name="Guigo R."/>
            <person name="Alvarado L."/>
            <person name="Berlin A."/>
            <person name="Bochicchio J."/>
            <person name="Borenstein D."/>
            <person name="Chapman S."/>
            <person name="Chen Z."/>
            <person name="Freedman E."/>
            <person name="Gellesch M."/>
            <person name="Goldberg J."/>
            <person name="Griggs A."/>
            <person name="Gujja S."/>
            <person name="Heilman E."/>
            <person name="Heiman D."/>
            <person name="Hepburn T."/>
            <person name="Howarth C."/>
            <person name="Jen D."/>
            <person name="Larson L."/>
            <person name="Mehta T."/>
            <person name="Park D."/>
            <person name="Pearson M."/>
            <person name="Roberts A."/>
            <person name="Saif S."/>
            <person name="Shenoy N."/>
            <person name="Sisk P."/>
            <person name="Stolte C."/>
            <person name="Sykes S."/>
            <person name="Thomson T."/>
            <person name="Walk T."/>
            <person name="White J."/>
            <person name="Yandava C."/>
            <person name="Burger G."/>
            <person name="Gray M.W."/>
            <person name="Holland P.W.H."/>
            <person name="King N."/>
            <person name="Lang F.B.F."/>
            <person name="Roger A.J."/>
            <person name="Ruiz-Trillo I."/>
            <person name="Lander E."/>
            <person name="Nusbaum C."/>
        </authorList>
    </citation>
    <scope>NUCLEOTIDE SEQUENCE [LARGE SCALE GENOMIC DNA]</scope>
    <source>
        <strain evidence="7 8">ATCC 50062</strain>
    </source>
</reference>
<evidence type="ECO:0000256" key="1">
    <source>
        <dbReference type="ARBA" id="ARBA00004141"/>
    </source>
</evidence>
<keyword evidence="3 6" id="KW-0812">Transmembrane</keyword>
<name>A0A0L0DQI0_THETB</name>
<dbReference type="PANTHER" id="PTHR31885:SF6">
    <property type="entry name" value="GH04784P"/>
    <property type="match status" value="1"/>
</dbReference>
<dbReference type="AlphaFoldDB" id="A0A0L0DQI0"/>
<dbReference type="InterPro" id="IPR012506">
    <property type="entry name" value="TMEM86B-like"/>
</dbReference>
<organism evidence="7 8">
    <name type="scientific">Thecamonas trahens ATCC 50062</name>
    <dbReference type="NCBI Taxonomy" id="461836"/>
    <lineage>
        <taxon>Eukaryota</taxon>
        <taxon>Apusozoa</taxon>
        <taxon>Apusomonadida</taxon>
        <taxon>Apusomonadidae</taxon>
        <taxon>Thecamonas</taxon>
    </lineage>
</organism>
<gene>
    <name evidence="7" type="ORF">AMSG_10265</name>
</gene>
<dbReference type="OrthoDB" id="2133758at2759"/>
<sequence length="240" mass="25505">MSGQGTAMLAVAQAVPWETALMTTAVCGALLVLGERVDSQLARWAFKPVASLGFIAAALAAHTSVFGAYHDLWDVFEADDPASAIVIGLLLSWWGDVLLIPSSEIVFKSGILAFLLGHLAYSVAFLRMGVDARGCGFAVLPVIPFAYIVLCWLMPDVPSDMVAPVIAYILVICSMVVLSVGAYAAGADELFPIGAIAFLFSDLFVARERFVAPGFVNRAIGLPLYYGSQLILAAAIYRLV</sequence>
<dbReference type="GO" id="GO:0016787">
    <property type="term" value="F:hydrolase activity"/>
    <property type="evidence" value="ECO:0007669"/>
    <property type="project" value="TreeGrafter"/>
</dbReference>
<comment type="similarity">
    <text evidence="2">Belongs to the TMEM86 family.</text>
</comment>
<protein>
    <submittedName>
        <fullName evidence="7">YhhN family protein</fullName>
    </submittedName>
</protein>
<accession>A0A0L0DQI0</accession>
<dbReference type="EMBL" id="GL349488">
    <property type="protein sequence ID" value="KNC54286.1"/>
    <property type="molecule type" value="Genomic_DNA"/>
</dbReference>
<dbReference type="PANTHER" id="PTHR31885">
    <property type="entry name" value="GH04784P"/>
    <property type="match status" value="1"/>
</dbReference>